<evidence type="ECO:0000313" key="1">
    <source>
        <dbReference type="EMBL" id="CCC94937.1"/>
    </source>
</evidence>
<proteinExistence type="predicted"/>
<dbReference type="SUPFAM" id="SSF50978">
    <property type="entry name" value="WD40 repeat-like"/>
    <property type="match status" value="1"/>
</dbReference>
<accession>G0UZW8</accession>
<name>G0UZW8_TRYCI</name>
<dbReference type="VEuPathDB" id="TriTrypDB:TcIL3000.11.3370"/>
<protein>
    <submittedName>
        <fullName evidence="1">Uncharacterized protein</fullName>
    </submittedName>
</protein>
<dbReference type="EMBL" id="HE575324">
    <property type="protein sequence ID" value="CCC94937.1"/>
    <property type="molecule type" value="Genomic_DNA"/>
</dbReference>
<sequence length="677" mass="73835">MWTRRNVFPFTSLPKSACPAVASSLVAEESPTTDGKEGVITTLAYTLITDVLPEEALTILTWSMCGGDPLATIGWEGVKALNQIEYFLVGTSNGKLFVFPLFPPTIRPFISGKNREGPLAEATDQKQSIPWNAGCRRLLHEHRPGECVTDLATLGRLVASCAPDAYLHVSMFHPMAQHVVTVRHPAPLRCVLLWEGAVFLSRLHDPGRRDAAATAECCVVYIITGDEKGIVRIWRADVETGDYFLLAVLVVVTTAGFTGFASPLHCIVREDARGEYTNRKPTAETTRQSKTLYALVIDEDQRLLAGVEGGIVVWSLADLPYKGRERDHLLCWDSEKMLMERRATSLLRIRGERLVNMNVWVKSEVLLRECLSGNLDDGVKSNECTNGSTQDECGSVEYAGKMAGVPTGISSFSGWQPSKWKAKYGTHVAGGSDIGVVSNVVSFPSAEDGKDASAGSLLRTACVPIIFPSLKNVVYFPLLSVEPVFAPMRVLTCAGRTCMALLALAPGRRIVSSGSDGVVTLWLWNAAEETYVKAIASGESHCHRGVSRCLSVLREPDIFLSYGYEDGVIREWHVYDEPELFMWCQRTFVLSPASCGSNSHLSFVPEQLTARIGVACAVSFPDFCALFLAGVGEGSIFVFGLVEVQGCDLPAGYIFNGYKTVRAADVKCDGLRHSEDV</sequence>
<organism evidence="1">
    <name type="scientific">Trypanosoma congolense (strain IL3000)</name>
    <dbReference type="NCBI Taxonomy" id="1068625"/>
    <lineage>
        <taxon>Eukaryota</taxon>
        <taxon>Discoba</taxon>
        <taxon>Euglenozoa</taxon>
        <taxon>Kinetoplastea</taxon>
        <taxon>Metakinetoplastina</taxon>
        <taxon>Trypanosomatida</taxon>
        <taxon>Trypanosomatidae</taxon>
        <taxon>Trypanosoma</taxon>
        <taxon>Nannomonas</taxon>
    </lineage>
</organism>
<reference evidence="1" key="1">
    <citation type="journal article" date="2012" name="Proc. Natl. Acad. Sci. U.S.A.">
        <title>Antigenic diversity is generated by distinct evolutionary mechanisms in African trypanosome species.</title>
        <authorList>
            <person name="Jackson A.P."/>
            <person name="Berry A."/>
            <person name="Aslett M."/>
            <person name="Allison H.C."/>
            <person name="Burton P."/>
            <person name="Vavrova-Anderson J."/>
            <person name="Brown R."/>
            <person name="Browne H."/>
            <person name="Corton N."/>
            <person name="Hauser H."/>
            <person name="Gamble J."/>
            <person name="Gilderthorp R."/>
            <person name="Marcello L."/>
            <person name="McQuillan J."/>
            <person name="Otto T.D."/>
            <person name="Quail M.A."/>
            <person name="Sanders M.J."/>
            <person name="van Tonder A."/>
            <person name="Ginger M.L."/>
            <person name="Field M.C."/>
            <person name="Barry J.D."/>
            <person name="Hertz-Fowler C."/>
            <person name="Berriman M."/>
        </authorList>
    </citation>
    <scope>NUCLEOTIDE SEQUENCE</scope>
    <source>
        <strain evidence="1">IL3000</strain>
    </source>
</reference>
<dbReference type="AlphaFoldDB" id="G0UZW8"/>
<dbReference type="InterPro" id="IPR036322">
    <property type="entry name" value="WD40_repeat_dom_sf"/>
</dbReference>
<gene>
    <name evidence="1" type="ORF">TCIL3000_11_3370</name>
</gene>